<name>A0A5B0MAQ9_PUCGR</name>
<keyword evidence="3" id="KW-1185">Reference proteome</keyword>
<dbReference type="Proteomes" id="UP000324748">
    <property type="component" value="Unassembled WGS sequence"/>
</dbReference>
<comment type="caution">
    <text evidence="2">The sequence shown here is derived from an EMBL/GenBank/DDBJ whole genome shotgun (WGS) entry which is preliminary data.</text>
</comment>
<organism evidence="2 3">
    <name type="scientific">Puccinia graminis f. sp. tritici</name>
    <dbReference type="NCBI Taxonomy" id="56615"/>
    <lineage>
        <taxon>Eukaryota</taxon>
        <taxon>Fungi</taxon>
        <taxon>Dikarya</taxon>
        <taxon>Basidiomycota</taxon>
        <taxon>Pucciniomycotina</taxon>
        <taxon>Pucciniomycetes</taxon>
        <taxon>Pucciniales</taxon>
        <taxon>Pucciniaceae</taxon>
        <taxon>Puccinia</taxon>
    </lineage>
</organism>
<gene>
    <name evidence="2" type="ORF">PGT21_024723</name>
</gene>
<dbReference type="AlphaFoldDB" id="A0A5B0MAQ9"/>
<evidence type="ECO:0000313" key="3">
    <source>
        <dbReference type="Proteomes" id="UP000324748"/>
    </source>
</evidence>
<protein>
    <submittedName>
        <fullName evidence="2">Uncharacterized protein</fullName>
    </submittedName>
</protein>
<dbReference type="EMBL" id="VSWC01000158">
    <property type="protein sequence ID" value="KAA1073762.1"/>
    <property type="molecule type" value="Genomic_DNA"/>
</dbReference>
<proteinExistence type="predicted"/>
<evidence type="ECO:0000256" key="1">
    <source>
        <dbReference type="SAM" id="MobiDB-lite"/>
    </source>
</evidence>
<feature type="compositionally biased region" description="Acidic residues" evidence="1">
    <location>
        <begin position="60"/>
        <end position="71"/>
    </location>
</feature>
<accession>A0A5B0MAQ9</accession>
<sequence length="103" mass="11677">MTLTSVLFQMDPHTRSARLRHIGREILLQIMSSGDRHKELGEVFPYEHPLPKLKGRADQEELPDQADEDDSLDAHEDSIWYHDEAICSLPSNPPVGKGRPHGL</sequence>
<evidence type="ECO:0000313" key="2">
    <source>
        <dbReference type="EMBL" id="KAA1073762.1"/>
    </source>
</evidence>
<feature type="region of interest" description="Disordered" evidence="1">
    <location>
        <begin position="49"/>
        <end position="75"/>
    </location>
</feature>
<reference evidence="2 3" key="1">
    <citation type="submission" date="2019-05" db="EMBL/GenBank/DDBJ databases">
        <title>Emergence of the Ug99 lineage of the wheat stem rust pathogen through somatic hybridization.</title>
        <authorList>
            <person name="Li F."/>
            <person name="Upadhyaya N.M."/>
            <person name="Sperschneider J."/>
            <person name="Matny O."/>
            <person name="Nguyen-Phuc H."/>
            <person name="Mago R."/>
            <person name="Raley C."/>
            <person name="Miller M.E."/>
            <person name="Silverstein K.A.T."/>
            <person name="Henningsen E."/>
            <person name="Hirsch C.D."/>
            <person name="Visser B."/>
            <person name="Pretorius Z.A."/>
            <person name="Steffenson B.J."/>
            <person name="Schwessinger B."/>
            <person name="Dodds P.N."/>
            <person name="Figueroa M."/>
        </authorList>
    </citation>
    <scope>NUCLEOTIDE SEQUENCE [LARGE SCALE GENOMIC DNA]</scope>
    <source>
        <strain evidence="2">21-0</strain>
    </source>
</reference>